<dbReference type="PANTHER" id="PTHR47756:SF2">
    <property type="entry name" value="BLL6612 PROTEIN"/>
    <property type="match status" value="1"/>
</dbReference>
<keyword evidence="9" id="KW-1185">Reference proteome</keyword>
<dbReference type="InterPro" id="IPR013249">
    <property type="entry name" value="RNA_pol_sigma70_r4_t2"/>
</dbReference>
<dbReference type="EMBL" id="LT607754">
    <property type="protein sequence ID" value="SCG67287.1"/>
    <property type="molecule type" value="Genomic_DNA"/>
</dbReference>
<dbReference type="GO" id="GO:0006352">
    <property type="term" value="P:DNA-templated transcription initiation"/>
    <property type="evidence" value="ECO:0007669"/>
    <property type="project" value="InterPro"/>
</dbReference>
<dbReference type="InterPro" id="IPR014284">
    <property type="entry name" value="RNA_pol_sigma-70_dom"/>
</dbReference>
<accession>A0A1C5J9P2</accession>
<dbReference type="SUPFAM" id="SSF88659">
    <property type="entry name" value="Sigma3 and sigma4 domains of RNA polymerase sigma factors"/>
    <property type="match status" value="1"/>
</dbReference>
<dbReference type="NCBIfam" id="TIGR02937">
    <property type="entry name" value="sigma70-ECF"/>
    <property type="match status" value="1"/>
</dbReference>
<dbReference type="GO" id="GO:0016987">
    <property type="term" value="F:sigma factor activity"/>
    <property type="evidence" value="ECO:0007669"/>
    <property type="project" value="UniProtKB-KW"/>
</dbReference>
<feature type="domain" description="RNA polymerase sigma-70 region 2" evidence="5">
    <location>
        <begin position="15"/>
        <end position="74"/>
    </location>
</feature>
<dbReference type="Pfam" id="PF20239">
    <property type="entry name" value="DUF6596"/>
    <property type="match status" value="1"/>
</dbReference>
<dbReference type="PANTHER" id="PTHR47756">
    <property type="entry name" value="BLL6612 PROTEIN-RELATED"/>
    <property type="match status" value="1"/>
</dbReference>
<sequence length="402" mass="44669">MVTALDEIFRDEWGRVLATLIGVLGDFDLAEDAAQEAFVIAADHWPRDGVPTNPRAWLIRTARNRATDHIRRDRAFAARLGLLVAAQEVEMPVDTTTFPDERLELIFTCCHPALGIEAQVALTLRTLGGLTTDEIARALLVPERTMAQRLVRAKRKIKAAGIPFRIPPDHLLRERLDAVLTVVYLIFNEGYGGRDELAAEAIWLGGALTELLPDDPEVRGLLAMMLLHDSRRETRFNDGELVLLEDQDPSRWNTTPIARGRAELDQAIALGGRGPYVLQAAIASLHAETPCDWAQIAALYGELTRLTASPVVELNRAIAVAETEGPQAGLRIVDELGLDDFRYLHSTRAELLRRLGRTDEARDAYRRARELTEDGAERRFLERRLTELANRTGSGCDPAAPE</sequence>
<evidence type="ECO:0000259" key="7">
    <source>
        <dbReference type="Pfam" id="PF20239"/>
    </source>
</evidence>
<dbReference type="Pfam" id="PF08281">
    <property type="entry name" value="Sigma70_r4_2"/>
    <property type="match status" value="1"/>
</dbReference>
<dbReference type="InterPro" id="IPR036388">
    <property type="entry name" value="WH-like_DNA-bd_sf"/>
</dbReference>
<comment type="similarity">
    <text evidence="1">Belongs to the sigma-70 factor family. ECF subfamily.</text>
</comment>
<dbReference type="RefSeq" id="WP_089013870.1">
    <property type="nucleotide sequence ID" value="NZ_LT607754.1"/>
</dbReference>
<dbReference type="Gene3D" id="1.10.10.10">
    <property type="entry name" value="Winged helix-like DNA-binding domain superfamily/Winged helix DNA-binding domain"/>
    <property type="match status" value="1"/>
</dbReference>
<dbReference type="Proteomes" id="UP000198221">
    <property type="component" value="Chromosome I"/>
</dbReference>
<dbReference type="GO" id="GO:0003677">
    <property type="term" value="F:DNA binding"/>
    <property type="evidence" value="ECO:0007669"/>
    <property type="project" value="InterPro"/>
</dbReference>
<protein>
    <submittedName>
        <fullName evidence="8">RNA polymerase sigma-70 factor, ECF subfamily</fullName>
    </submittedName>
</protein>
<evidence type="ECO:0000313" key="8">
    <source>
        <dbReference type="EMBL" id="SCG67287.1"/>
    </source>
</evidence>
<dbReference type="SUPFAM" id="SSF88946">
    <property type="entry name" value="Sigma2 domain of RNA polymerase sigma factors"/>
    <property type="match status" value="1"/>
</dbReference>
<evidence type="ECO:0000313" key="9">
    <source>
        <dbReference type="Proteomes" id="UP000198221"/>
    </source>
</evidence>
<dbReference type="OrthoDB" id="3206561at2"/>
<evidence type="ECO:0000256" key="4">
    <source>
        <dbReference type="ARBA" id="ARBA00023163"/>
    </source>
</evidence>
<proteinExistence type="inferred from homology"/>
<gene>
    <name evidence="8" type="ORF">GA0070613_4279</name>
</gene>
<dbReference type="InterPro" id="IPR046531">
    <property type="entry name" value="DUF6596"/>
</dbReference>
<evidence type="ECO:0000256" key="2">
    <source>
        <dbReference type="ARBA" id="ARBA00023015"/>
    </source>
</evidence>
<keyword evidence="4" id="KW-0804">Transcription</keyword>
<feature type="domain" description="DUF6596" evidence="7">
    <location>
        <begin position="175"/>
        <end position="267"/>
    </location>
</feature>
<feature type="domain" description="RNA polymerase sigma factor 70 region 4 type 2" evidence="6">
    <location>
        <begin position="107"/>
        <end position="157"/>
    </location>
</feature>
<dbReference type="InterPro" id="IPR013325">
    <property type="entry name" value="RNA_pol_sigma_r2"/>
</dbReference>
<organism evidence="8 9">
    <name type="scientific">Micromonospora inositola</name>
    <dbReference type="NCBI Taxonomy" id="47865"/>
    <lineage>
        <taxon>Bacteria</taxon>
        <taxon>Bacillati</taxon>
        <taxon>Actinomycetota</taxon>
        <taxon>Actinomycetes</taxon>
        <taxon>Micromonosporales</taxon>
        <taxon>Micromonosporaceae</taxon>
        <taxon>Micromonospora</taxon>
    </lineage>
</organism>
<keyword evidence="3" id="KW-0731">Sigma factor</keyword>
<evidence type="ECO:0000259" key="6">
    <source>
        <dbReference type="Pfam" id="PF08281"/>
    </source>
</evidence>
<dbReference type="InterPro" id="IPR013324">
    <property type="entry name" value="RNA_pol_sigma_r3/r4-like"/>
</dbReference>
<evidence type="ECO:0000256" key="1">
    <source>
        <dbReference type="ARBA" id="ARBA00010641"/>
    </source>
</evidence>
<evidence type="ECO:0000259" key="5">
    <source>
        <dbReference type="Pfam" id="PF04542"/>
    </source>
</evidence>
<name>A0A1C5J9P2_9ACTN</name>
<dbReference type="Gene3D" id="1.10.1740.10">
    <property type="match status" value="1"/>
</dbReference>
<evidence type="ECO:0000256" key="3">
    <source>
        <dbReference type="ARBA" id="ARBA00023082"/>
    </source>
</evidence>
<dbReference type="InterPro" id="IPR007627">
    <property type="entry name" value="RNA_pol_sigma70_r2"/>
</dbReference>
<keyword evidence="2" id="KW-0805">Transcription regulation</keyword>
<dbReference type="Pfam" id="PF04542">
    <property type="entry name" value="Sigma70_r2"/>
    <property type="match status" value="1"/>
</dbReference>
<dbReference type="AlphaFoldDB" id="A0A1C5J9P2"/>
<reference evidence="9" key="1">
    <citation type="submission" date="2016-06" db="EMBL/GenBank/DDBJ databases">
        <authorList>
            <person name="Varghese N."/>
            <person name="Submissions Spin"/>
        </authorList>
    </citation>
    <scope>NUCLEOTIDE SEQUENCE [LARGE SCALE GENOMIC DNA]</scope>
    <source>
        <strain evidence="9">DSM 43819</strain>
    </source>
</reference>